<evidence type="ECO:0000313" key="1">
    <source>
        <dbReference type="EnsemblPlants" id="AVESA.00010b.r2.1AG0007310.1.CDS.1"/>
    </source>
</evidence>
<dbReference type="EnsemblPlants" id="AVESA.00010b.r2.1AG0007310.1">
    <property type="protein sequence ID" value="AVESA.00010b.r2.1AG0007310.1.CDS.1"/>
    <property type="gene ID" value="AVESA.00010b.r2.1AG0007310"/>
</dbReference>
<dbReference type="Proteomes" id="UP001732700">
    <property type="component" value="Chromosome 1A"/>
</dbReference>
<reference evidence="1" key="2">
    <citation type="submission" date="2025-09" db="UniProtKB">
        <authorList>
            <consortium name="EnsemblPlants"/>
        </authorList>
    </citation>
    <scope>IDENTIFICATION</scope>
</reference>
<organism evidence="1 2">
    <name type="scientific">Avena sativa</name>
    <name type="common">Oat</name>
    <dbReference type="NCBI Taxonomy" id="4498"/>
    <lineage>
        <taxon>Eukaryota</taxon>
        <taxon>Viridiplantae</taxon>
        <taxon>Streptophyta</taxon>
        <taxon>Embryophyta</taxon>
        <taxon>Tracheophyta</taxon>
        <taxon>Spermatophyta</taxon>
        <taxon>Magnoliopsida</taxon>
        <taxon>Liliopsida</taxon>
        <taxon>Poales</taxon>
        <taxon>Poaceae</taxon>
        <taxon>BOP clade</taxon>
        <taxon>Pooideae</taxon>
        <taxon>Poodae</taxon>
        <taxon>Poeae</taxon>
        <taxon>Poeae Chloroplast Group 1 (Aveneae type)</taxon>
        <taxon>Aveninae</taxon>
        <taxon>Avena</taxon>
    </lineage>
</organism>
<proteinExistence type="predicted"/>
<name>A0ACD5T7Y3_AVESA</name>
<keyword evidence="2" id="KW-1185">Reference proteome</keyword>
<protein>
    <submittedName>
        <fullName evidence="1">Uncharacterized protein</fullName>
    </submittedName>
</protein>
<sequence>MQLPMMARVDVFSRRRQRAACADDEDRLSDLPDDLLLHILRRVNTRTALGAAGVSRHWASLTRELPALDLKVTDILTPRYYRLRLLRYDAREWKIRSTLADRRRLDCITGRYERRAMVRSVKRLLASRARARRRVERLSLEVFAYDASSCINRLVVDAVDSWGVRDPEVVATPTGPLAYPDHPPPYSFPRGLISRNPRESRLRSLKLAHCLC</sequence>
<accession>A0ACD5T7Y3</accession>
<reference evidence="1" key="1">
    <citation type="submission" date="2021-05" db="EMBL/GenBank/DDBJ databases">
        <authorList>
            <person name="Scholz U."/>
            <person name="Mascher M."/>
            <person name="Fiebig A."/>
        </authorList>
    </citation>
    <scope>NUCLEOTIDE SEQUENCE [LARGE SCALE GENOMIC DNA]</scope>
</reference>
<evidence type="ECO:0000313" key="2">
    <source>
        <dbReference type="Proteomes" id="UP001732700"/>
    </source>
</evidence>